<dbReference type="AlphaFoldDB" id="A0A2W7IC95"/>
<evidence type="ECO:0000313" key="2">
    <source>
        <dbReference type="EMBL" id="PZW43192.1"/>
    </source>
</evidence>
<keyword evidence="1" id="KW-1133">Transmembrane helix</keyword>
<evidence type="ECO:0000313" key="3">
    <source>
        <dbReference type="Proteomes" id="UP000249688"/>
    </source>
</evidence>
<proteinExistence type="predicted"/>
<gene>
    <name evidence="2" type="ORF">C8P66_116113</name>
</gene>
<keyword evidence="1" id="KW-0472">Membrane</keyword>
<keyword evidence="1" id="KW-0812">Transmembrane</keyword>
<evidence type="ECO:0000256" key="1">
    <source>
        <dbReference type="SAM" id="Phobius"/>
    </source>
</evidence>
<accession>A0A2W7IC95</accession>
<sequence length="41" mass="4552">MLPRSACIEMPLEVRPMKSALLWFAGVPVILIILLNVFGVL</sequence>
<feature type="transmembrane region" description="Helical" evidence="1">
    <location>
        <begin position="20"/>
        <end position="40"/>
    </location>
</feature>
<organism evidence="2 3">
    <name type="scientific">Humitalea rosea</name>
    <dbReference type="NCBI Taxonomy" id="990373"/>
    <lineage>
        <taxon>Bacteria</taxon>
        <taxon>Pseudomonadati</taxon>
        <taxon>Pseudomonadota</taxon>
        <taxon>Alphaproteobacteria</taxon>
        <taxon>Acetobacterales</taxon>
        <taxon>Roseomonadaceae</taxon>
        <taxon>Humitalea</taxon>
    </lineage>
</organism>
<comment type="caution">
    <text evidence="2">The sequence shown here is derived from an EMBL/GenBank/DDBJ whole genome shotgun (WGS) entry which is preliminary data.</text>
</comment>
<dbReference type="EMBL" id="QKYU01000016">
    <property type="protein sequence ID" value="PZW43192.1"/>
    <property type="molecule type" value="Genomic_DNA"/>
</dbReference>
<reference evidence="2 3" key="1">
    <citation type="submission" date="2018-06" db="EMBL/GenBank/DDBJ databases">
        <title>Genomic Encyclopedia of Archaeal and Bacterial Type Strains, Phase II (KMG-II): from individual species to whole genera.</title>
        <authorList>
            <person name="Goeker M."/>
        </authorList>
    </citation>
    <scope>NUCLEOTIDE SEQUENCE [LARGE SCALE GENOMIC DNA]</scope>
    <source>
        <strain evidence="2 3">DSM 24525</strain>
    </source>
</reference>
<dbReference type="Proteomes" id="UP000249688">
    <property type="component" value="Unassembled WGS sequence"/>
</dbReference>
<name>A0A2W7IC95_9PROT</name>
<keyword evidence="3" id="KW-1185">Reference proteome</keyword>
<protein>
    <submittedName>
        <fullName evidence="2">Uncharacterized protein</fullName>
    </submittedName>
</protein>